<dbReference type="InterPro" id="IPR057972">
    <property type="entry name" value="Terminase_7"/>
</dbReference>
<reference evidence="2 3" key="1">
    <citation type="submission" date="2019-02" db="EMBL/GenBank/DDBJ databases">
        <title>Draft genome sequences of novel Actinobacteria.</title>
        <authorList>
            <person name="Sahin N."/>
            <person name="Ay H."/>
            <person name="Saygin H."/>
        </authorList>
    </citation>
    <scope>NUCLEOTIDE SEQUENCE [LARGE SCALE GENOMIC DNA]</scope>
    <source>
        <strain evidence="2 3">JCM 30529</strain>
    </source>
</reference>
<evidence type="ECO:0000313" key="3">
    <source>
        <dbReference type="Proteomes" id="UP000295626"/>
    </source>
</evidence>
<sequence>MAFTGPEPKSVRLGRGLSAEWTDVPDVPYAGPSPDLPELDLPWFPEVTSWWELVRRMPHCVLWSAMDWQFALHTAFMWQDWWKNFYSDRTVFANKSTEIRRREDQMGTTAEARRKLRIRYVDPEPAAETGTSTTVDGGASDKKASVTSIASRRGRLAG</sequence>
<protein>
    <recommendedName>
        <fullName evidence="4">Terminase small subunit</fullName>
    </recommendedName>
</protein>
<dbReference type="Proteomes" id="UP000295626">
    <property type="component" value="Unassembled WGS sequence"/>
</dbReference>
<organism evidence="2 3">
    <name type="scientific">Micromonospora fluostatini</name>
    <dbReference type="NCBI Taxonomy" id="1629071"/>
    <lineage>
        <taxon>Bacteria</taxon>
        <taxon>Bacillati</taxon>
        <taxon>Actinomycetota</taxon>
        <taxon>Actinomycetes</taxon>
        <taxon>Micromonosporales</taxon>
        <taxon>Micromonosporaceae</taxon>
        <taxon>Micromonospora</taxon>
    </lineage>
</organism>
<proteinExistence type="predicted"/>
<evidence type="ECO:0000256" key="1">
    <source>
        <dbReference type="SAM" id="MobiDB-lite"/>
    </source>
</evidence>
<evidence type="ECO:0000313" key="2">
    <source>
        <dbReference type="EMBL" id="TDC02104.1"/>
    </source>
</evidence>
<dbReference type="Pfam" id="PF25673">
    <property type="entry name" value="Terminase_7"/>
    <property type="match status" value="1"/>
</dbReference>
<name>A0ABY2DLJ5_9ACTN</name>
<gene>
    <name evidence="2" type="ORF">E1091_01490</name>
</gene>
<evidence type="ECO:0008006" key="4">
    <source>
        <dbReference type="Google" id="ProtNLM"/>
    </source>
</evidence>
<keyword evidence="3" id="KW-1185">Reference proteome</keyword>
<comment type="caution">
    <text evidence="2">The sequence shown here is derived from an EMBL/GenBank/DDBJ whole genome shotgun (WGS) entry which is preliminary data.</text>
</comment>
<dbReference type="EMBL" id="SMKE01000020">
    <property type="protein sequence ID" value="TDC02104.1"/>
    <property type="molecule type" value="Genomic_DNA"/>
</dbReference>
<accession>A0ABY2DLJ5</accession>
<feature type="region of interest" description="Disordered" evidence="1">
    <location>
        <begin position="123"/>
        <end position="158"/>
    </location>
</feature>